<dbReference type="PANTHER" id="PTHR43049">
    <property type="entry name" value="EARLY ENDOSOME ANTIGEN"/>
    <property type="match status" value="1"/>
</dbReference>
<keyword evidence="3" id="KW-0808">Transferase</keyword>
<feature type="coiled-coil region" evidence="1">
    <location>
        <begin position="510"/>
        <end position="565"/>
    </location>
</feature>
<dbReference type="OrthoDB" id="6233681at2759"/>
<gene>
    <name evidence="3" type="ORF">EWB00_000231</name>
</gene>
<protein>
    <submittedName>
        <fullName evidence="3">Ubiquinone biosynthesis O-methyltransferase</fullName>
    </submittedName>
</protein>
<keyword evidence="3" id="KW-0830">Ubiquinone</keyword>
<dbReference type="EMBL" id="SKCS01000108">
    <property type="protein sequence ID" value="TNN16688.1"/>
    <property type="molecule type" value="Genomic_DNA"/>
</dbReference>
<organism evidence="3 4">
    <name type="scientific">Schistosoma japonicum</name>
    <name type="common">Blood fluke</name>
    <dbReference type="NCBI Taxonomy" id="6182"/>
    <lineage>
        <taxon>Eukaryota</taxon>
        <taxon>Metazoa</taxon>
        <taxon>Spiralia</taxon>
        <taxon>Lophotrochozoa</taxon>
        <taxon>Platyhelminthes</taxon>
        <taxon>Trematoda</taxon>
        <taxon>Digenea</taxon>
        <taxon>Strigeidida</taxon>
        <taxon>Schistosomatoidea</taxon>
        <taxon>Schistosomatidae</taxon>
        <taxon>Schistosoma</taxon>
    </lineage>
</organism>
<evidence type="ECO:0000313" key="3">
    <source>
        <dbReference type="EMBL" id="TNN16688.1"/>
    </source>
</evidence>
<keyword evidence="3" id="KW-0489">Methyltransferase</keyword>
<keyword evidence="4" id="KW-1185">Reference proteome</keyword>
<feature type="coiled-coil region" evidence="1">
    <location>
        <begin position="375"/>
        <end position="430"/>
    </location>
</feature>
<feature type="coiled-coil region" evidence="1">
    <location>
        <begin position="90"/>
        <end position="149"/>
    </location>
</feature>
<feature type="compositionally biased region" description="Polar residues" evidence="2">
    <location>
        <begin position="1"/>
        <end position="10"/>
    </location>
</feature>
<evidence type="ECO:0000256" key="2">
    <source>
        <dbReference type="SAM" id="MobiDB-lite"/>
    </source>
</evidence>
<dbReference type="GO" id="GO:0008168">
    <property type="term" value="F:methyltransferase activity"/>
    <property type="evidence" value="ECO:0007669"/>
    <property type="project" value="UniProtKB-KW"/>
</dbReference>
<evidence type="ECO:0000256" key="1">
    <source>
        <dbReference type="SAM" id="Coils"/>
    </source>
</evidence>
<dbReference type="Proteomes" id="UP000311919">
    <property type="component" value="Unassembled WGS sequence"/>
</dbReference>
<dbReference type="STRING" id="6182.A0A4Z2DJZ0"/>
<feature type="region of interest" description="Disordered" evidence="2">
    <location>
        <begin position="1"/>
        <end position="20"/>
    </location>
</feature>
<comment type="caution">
    <text evidence="3">The sequence shown here is derived from an EMBL/GenBank/DDBJ whole genome shotgun (WGS) entry which is preliminary data.</text>
</comment>
<accession>A0A4Z2DJZ0</accession>
<dbReference type="GO" id="GO:0032259">
    <property type="term" value="P:methylation"/>
    <property type="evidence" value="ECO:0007669"/>
    <property type="project" value="UniProtKB-KW"/>
</dbReference>
<keyword evidence="1" id="KW-0175">Coiled coil</keyword>
<dbReference type="PANTHER" id="PTHR43049:SF1">
    <property type="entry name" value="EARLY ENDOSOME ANTIGEN"/>
    <property type="match status" value="1"/>
</dbReference>
<proteinExistence type="predicted"/>
<evidence type="ECO:0000313" key="4">
    <source>
        <dbReference type="Proteomes" id="UP000311919"/>
    </source>
</evidence>
<sequence>MGSELDSSVDTIRHHQTNYEAQKRRTAMEINHLRNQLAKTTVLLDQFKLFFSKANLNTTSLNQNIRVLIPSLLKSIHTNNELQDVDALSIDELKLKLHVTQNELDQLRLDMVHQREDGDREASKLRGQLAEVSSDARALRIQLNRLISQGISSSKLNGLESTNSSDSSSCINCQKLQRLNDVLQRKQSKMNSFPDLINHQGNVMNHENFVCENSAFTQKVTHRENVVSSSVQTDLLSAIPTTNCIQKVDVATDPTNEYTNILPHLPISKCECIQTESLLMGNDIMPSETSLAGEISLISEIIRYGDVGEPICLNESQLHSSHVSSKHAEVSLRKSDEATINDHRNSSTDFKSIYNVNGSQNVSEESFHSQLLHRLKGAEEEAIMAMDQLRASNAEFLTLKERLSHATVERAHLKATIEGLDEQVALLEDSLYERTQELHKYQMLLGEYCPTYQKQISPHSVISEVSLRKSDEATINDHRNSSTDFKSIYNVNGSQNVSEESFHSQLLHRLKGAEEEAIMAMDQLRASNAEFLTLKERLSHATVERAHLKATIEGLDEQVALLEDSLYERTQELHKYQMLLGEYCPTYQKQISPHSVISEVS</sequence>
<reference evidence="3 4" key="1">
    <citation type="submission" date="2019-03" db="EMBL/GenBank/DDBJ databases">
        <title>An improved genome assembly of the fluke Schistosoma japonicum.</title>
        <authorList>
            <person name="Hu W."/>
            <person name="Luo F."/>
            <person name="Yin M."/>
            <person name="Mo X."/>
            <person name="Sun C."/>
            <person name="Wu Q."/>
            <person name="Zhu B."/>
            <person name="Xiang M."/>
            <person name="Wang J."/>
            <person name="Wang Y."/>
            <person name="Zhang T."/>
            <person name="Xu B."/>
            <person name="Zheng H."/>
            <person name="Feng Z."/>
        </authorList>
    </citation>
    <scope>NUCLEOTIDE SEQUENCE [LARGE SCALE GENOMIC DNA]</scope>
    <source>
        <strain evidence="3">HuSjv2</strain>
        <tissue evidence="3">Worms</tissue>
    </source>
</reference>
<dbReference type="AlphaFoldDB" id="A0A4Z2DJZ0"/>
<name>A0A4Z2DJZ0_SCHJA</name>